<dbReference type="EMBL" id="BK016024">
    <property type="protein sequence ID" value="DAF90283.1"/>
    <property type="molecule type" value="Genomic_DNA"/>
</dbReference>
<sequence>MTLNAQALLRNDELFEDVMSQYCQVMECSMCGFRKANIQCNRNVAGIAVPWPEWKEREVSKFE</sequence>
<proteinExistence type="predicted"/>
<accession>A0A8S5U746</accession>
<organism evidence="1">
    <name type="scientific">Podoviridae sp. cthau23</name>
    <dbReference type="NCBI Taxonomy" id="2825268"/>
    <lineage>
        <taxon>Viruses</taxon>
        <taxon>Duplodnaviria</taxon>
        <taxon>Heunggongvirae</taxon>
        <taxon>Uroviricota</taxon>
        <taxon>Caudoviricetes</taxon>
    </lineage>
</organism>
<evidence type="ECO:0000313" key="1">
    <source>
        <dbReference type="EMBL" id="DAF90283.1"/>
    </source>
</evidence>
<name>A0A8S5U746_9CAUD</name>
<protein>
    <submittedName>
        <fullName evidence="1">Uncharacterized protein</fullName>
    </submittedName>
</protein>
<reference evidence="1" key="1">
    <citation type="journal article" date="2021" name="Proc. Natl. Acad. Sci. U.S.A.">
        <title>A Catalog of Tens of Thousands of Viruses from Human Metagenomes Reveals Hidden Associations with Chronic Diseases.</title>
        <authorList>
            <person name="Tisza M.J."/>
            <person name="Buck C.B."/>
        </authorList>
    </citation>
    <scope>NUCLEOTIDE SEQUENCE</scope>
    <source>
        <strain evidence="1">Cthau23</strain>
    </source>
</reference>